<dbReference type="InterPro" id="IPR016047">
    <property type="entry name" value="M23ase_b-sheet_dom"/>
</dbReference>
<gene>
    <name evidence="3" type="ORF">QC825_08100</name>
</gene>
<reference evidence="3 4" key="1">
    <citation type="submission" date="2023-04" db="EMBL/GenBank/DDBJ databases">
        <title>A long-awaited taxogenomic arrangement of the family Halomonadaceae.</title>
        <authorList>
            <person name="De La Haba R."/>
            <person name="Chuvochina M."/>
            <person name="Wittouck S."/>
            <person name="Arahal D.R."/>
            <person name="Sanchez-Porro C."/>
            <person name="Hugenholtz P."/>
            <person name="Ventosa A."/>
        </authorList>
    </citation>
    <scope>NUCLEOTIDE SEQUENCE [LARGE SCALE GENOMIC DNA]</scope>
    <source>
        <strain evidence="3 4">DSM 22428</strain>
    </source>
</reference>
<dbReference type="PANTHER" id="PTHR21666">
    <property type="entry name" value="PEPTIDASE-RELATED"/>
    <property type="match status" value="1"/>
</dbReference>
<dbReference type="Gene3D" id="3.10.350.10">
    <property type="entry name" value="LysM domain"/>
    <property type="match status" value="2"/>
</dbReference>
<dbReference type="PANTHER" id="PTHR21666:SF270">
    <property type="entry name" value="MUREIN HYDROLASE ACTIVATOR ENVC"/>
    <property type="match status" value="1"/>
</dbReference>
<dbReference type="SUPFAM" id="SSF51261">
    <property type="entry name" value="Duplicated hybrid motif"/>
    <property type="match status" value="1"/>
</dbReference>
<evidence type="ECO:0000313" key="4">
    <source>
        <dbReference type="Proteomes" id="UP001269375"/>
    </source>
</evidence>
<dbReference type="InterPro" id="IPR011055">
    <property type="entry name" value="Dup_hybrid_motif"/>
</dbReference>
<comment type="caution">
    <text evidence="3">The sequence shown here is derived from an EMBL/GenBank/DDBJ whole genome shotgun (WGS) entry which is preliminary data.</text>
</comment>
<dbReference type="InterPro" id="IPR050570">
    <property type="entry name" value="Cell_wall_metabolism_enzyme"/>
</dbReference>
<evidence type="ECO:0000259" key="2">
    <source>
        <dbReference type="PROSITE" id="PS51782"/>
    </source>
</evidence>
<feature type="domain" description="LysM" evidence="2">
    <location>
        <begin position="24"/>
        <end position="68"/>
    </location>
</feature>
<dbReference type="InterPro" id="IPR018392">
    <property type="entry name" value="LysM"/>
</dbReference>
<dbReference type="Gene3D" id="2.70.70.10">
    <property type="entry name" value="Glucose Permease (Domain IIA)"/>
    <property type="match status" value="1"/>
</dbReference>
<accession>A0ABU1GVI2</accession>
<dbReference type="Pfam" id="PF01476">
    <property type="entry name" value="LysM"/>
    <property type="match status" value="2"/>
</dbReference>
<organism evidence="3 4">
    <name type="scientific">Larsenimonas suaedae</name>
    <dbReference type="NCBI Taxonomy" id="1851019"/>
    <lineage>
        <taxon>Bacteria</taxon>
        <taxon>Pseudomonadati</taxon>
        <taxon>Pseudomonadota</taxon>
        <taxon>Gammaproteobacteria</taxon>
        <taxon>Oceanospirillales</taxon>
        <taxon>Halomonadaceae</taxon>
        <taxon>Larsenimonas</taxon>
    </lineage>
</organism>
<dbReference type="Proteomes" id="UP001269375">
    <property type="component" value="Unassembled WGS sequence"/>
</dbReference>
<dbReference type="CDD" id="cd12797">
    <property type="entry name" value="M23_peptidase"/>
    <property type="match status" value="1"/>
</dbReference>
<feature type="region of interest" description="Disordered" evidence="1">
    <location>
        <begin position="125"/>
        <end position="150"/>
    </location>
</feature>
<keyword evidence="4" id="KW-1185">Reference proteome</keyword>
<evidence type="ECO:0000313" key="3">
    <source>
        <dbReference type="EMBL" id="MDR5896028.1"/>
    </source>
</evidence>
<dbReference type="Pfam" id="PF01551">
    <property type="entry name" value="Peptidase_M23"/>
    <property type="match status" value="1"/>
</dbReference>
<proteinExistence type="predicted"/>
<feature type="domain" description="LysM" evidence="2">
    <location>
        <begin position="81"/>
        <end position="125"/>
    </location>
</feature>
<dbReference type="EMBL" id="JARWAO010000003">
    <property type="protein sequence ID" value="MDR5896028.1"/>
    <property type="molecule type" value="Genomic_DNA"/>
</dbReference>
<evidence type="ECO:0000256" key="1">
    <source>
        <dbReference type="SAM" id="MobiDB-lite"/>
    </source>
</evidence>
<protein>
    <submittedName>
        <fullName evidence="3">LysM peptidoglycan-binding domain-containing protein</fullName>
    </submittedName>
</protein>
<dbReference type="PROSITE" id="PS51782">
    <property type="entry name" value="LYSM"/>
    <property type="match status" value="2"/>
</dbReference>
<name>A0ABU1GVI2_9GAMM</name>
<dbReference type="SUPFAM" id="SSF54106">
    <property type="entry name" value="LysM domain"/>
    <property type="match status" value="2"/>
</dbReference>
<dbReference type="InterPro" id="IPR036779">
    <property type="entry name" value="LysM_dom_sf"/>
</dbReference>
<dbReference type="SMART" id="SM00257">
    <property type="entry name" value="LysM"/>
    <property type="match status" value="2"/>
</dbReference>
<dbReference type="CDD" id="cd00118">
    <property type="entry name" value="LysM"/>
    <property type="match status" value="2"/>
</dbReference>
<sequence length="275" mass="29700">MVLLIILFGLSGCATNGGASGSGGWVQVQRGDTLHRLSRRYGIPLLRLQRFNPGVDANDLKIGQRLMMPSRAERAPGSGPYRYQVRPGDTYGRIATHFRTSAQSIAGANPGVHPRSLSIGQTIKVPAGRSGSSASPVARTRPRVDTTSLPASARNWPWPLRQASVVRAFGTDAHGTLQPMMLRAGADHTARAVANGSVKFANSMRQLGNVVIVHHANNMQTIFAYCGQVHVREDQSVSPGTPICETARRGDIGHYNLLFDVRKAGQPVDPRRVLQ</sequence>